<sequence length="476" mass="54091">MSTKILLIDDDYEDFLIIQDLLQSSKLKDFELSWNDNSEDALHSFCDNSYDIYILDYRIGDQNGLTVLKDAIDCGCTNPIILLTGYSNETLEKDAINAGAADYLLKNDITGDQLYRSIWYSIERTKLEKQVYLVRERAKSPNGILILNKNNQVVYANEAATIFLNANMNELSNMHLHFDFKPNQNHEVEITTRNGGLGVGEIRTMDIDYEGQKASLITIIDITGHKQLQNNLLTVNSRLEKQNNYLRQFAYIASHDLKSPVNNILSLLDLLNIESKLDDSELELFNALKKASNKLERSIQEMIMLLKDHKEDSEIDENKVDIYEVYEDIKESIYEQIEQSGAQISVDFAEFNQVGYNRVHLRSILLNLITNAIKYRNPDKNLKIDICTGIKEGRKYLQVKDNGRGIDLDKHGAALFGLFTRFNRDIEGSGIGLYSVKSIAESYGGSIAVKSTPGEGATFRIFLHDKIKSPMKVLET</sequence>
<dbReference type="GO" id="GO:0007234">
    <property type="term" value="P:osmosensory signaling via phosphorelay pathway"/>
    <property type="evidence" value="ECO:0007669"/>
    <property type="project" value="TreeGrafter"/>
</dbReference>
<proteinExistence type="predicted"/>
<dbReference type="InterPro" id="IPR005467">
    <property type="entry name" value="His_kinase_dom"/>
</dbReference>
<dbReference type="SUPFAM" id="SSF52172">
    <property type="entry name" value="CheY-like"/>
    <property type="match status" value="1"/>
</dbReference>
<protein>
    <recommendedName>
        <fullName evidence="2">histidine kinase</fullName>
        <ecNumber evidence="2">2.7.13.3</ecNumber>
    </recommendedName>
</protein>
<dbReference type="InterPro" id="IPR036097">
    <property type="entry name" value="HisK_dim/P_sf"/>
</dbReference>
<evidence type="ECO:0000313" key="9">
    <source>
        <dbReference type="EMBL" id="QCK14183.1"/>
    </source>
</evidence>
<dbReference type="GO" id="GO:0000156">
    <property type="term" value="F:phosphorelay response regulator activity"/>
    <property type="evidence" value="ECO:0007669"/>
    <property type="project" value="TreeGrafter"/>
</dbReference>
<comment type="catalytic activity">
    <reaction evidence="1">
        <text>ATP + protein L-histidine = ADP + protein N-phospho-L-histidine.</text>
        <dbReference type="EC" id="2.7.13.3"/>
    </reaction>
</comment>
<dbReference type="Proteomes" id="UP000298616">
    <property type="component" value="Chromosome"/>
</dbReference>
<organism evidence="9 10">
    <name type="scientific">Mangrovivirga cuniculi</name>
    <dbReference type="NCBI Taxonomy" id="2715131"/>
    <lineage>
        <taxon>Bacteria</taxon>
        <taxon>Pseudomonadati</taxon>
        <taxon>Bacteroidota</taxon>
        <taxon>Cytophagia</taxon>
        <taxon>Cytophagales</taxon>
        <taxon>Mangrovivirgaceae</taxon>
        <taxon>Mangrovivirga</taxon>
    </lineage>
</organism>
<dbReference type="Pfam" id="PF00072">
    <property type="entry name" value="Response_reg"/>
    <property type="match status" value="1"/>
</dbReference>
<keyword evidence="4" id="KW-0808">Transferase</keyword>
<dbReference type="PROSITE" id="PS50109">
    <property type="entry name" value="HIS_KIN"/>
    <property type="match status" value="1"/>
</dbReference>
<dbReference type="CDD" id="cd00156">
    <property type="entry name" value="REC"/>
    <property type="match status" value="1"/>
</dbReference>
<evidence type="ECO:0000256" key="1">
    <source>
        <dbReference type="ARBA" id="ARBA00000085"/>
    </source>
</evidence>
<dbReference type="PANTHER" id="PTHR42878:SF15">
    <property type="entry name" value="BACTERIOPHYTOCHROME"/>
    <property type="match status" value="1"/>
</dbReference>
<dbReference type="PANTHER" id="PTHR42878">
    <property type="entry name" value="TWO-COMPONENT HISTIDINE KINASE"/>
    <property type="match status" value="1"/>
</dbReference>
<dbReference type="GO" id="GO:0000155">
    <property type="term" value="F:phosphorelay sensor kinase activity"/>
    <property type="evidence" value="ECO:0007669"/>
    <property type="project" value="InterPro"/>
</dbReference>
<dbReference type="SUPFAM" id="SSF55785">
    <property type="entry name" value="PYP-like sensor domain (PAS domain)"/>
    <property type="match status" value="1"/>
</dbReference>
<dbReference type="SMART" id="SM00448">
    <property type="entry name" value="REC"/>
    <property type="match status" value="1"/>
</dbReference>
<dbReference type="EMBL" id="CP028923">
    <property type="protein sequence ID" value="QCK14183.1"/>
    <property type="molecule type" value="Genomic_DNA"/>
</dbReference>
<keyword evidence="10" id="KW-1185">Reference proteome</keyword>
<dbReference type="EC" id="2.7.13.3" evidence="2"/>
<keyword evidence="3 6" id="KW-0597">Phosphoprotein</keyword>
<dbReference type="InterPro" id="IPR004358">
    <property type="entry name" value="Sig_transdc_His_kin-like_C"/>
</dbReference>
<dbReference type="SUPFAM" id="SSF47384">
    <property type="entry name" value="Homodimeric domain of signal transducing histidine kinase"/>
    <property type="match status" value="1"/>
</dbReference>
<dbReference type="SMART" id="SM00388">
    <property type="entry name" value="HisKA"/>
    <property type="match status" value="1"/>
</dbReference>
<keyword evidence="5" id="KW-0418">Kinase</keyword>
<dbReference type="InterPro" id="IPR003661">
    <property type="entry name" value="HisK_dim/P_dom"/>
</dbReference>
<dbReference type="InterPro" id="IPR003594">
    <property type="entry name" value="HATPase_dom"/>
</dbReference>
<dbReference type="InterPro" id="IPR035965">
    <property type="entry name" value="PAS-like_dom_sf"/>
</dbReference>
<evidence type="ECO:0000313" key="10">
    <source>
        <dbReference type="Proteomes" id="UP000298616"/>
    </source>
</evidence>
<dbReference type="AlphaFoldDB" id="A0A4D7JGE9"/>
<dbReference type="CDD" id="cd00082">
    <property type="entry name" value="HisKA"/>
    <property type="match status" value="1"/>
</dbReference>
<gene>
    <name evidence="9" type="ORF">DCC35_05205</name>
</gene>
<evidence type="ECO:0000256" key="4">
    <source>
        <dbReference type="ARBA" id="ARBA00022679"/>
    </source>
</evidence>
<feature type="domain" description="Response regulatory" evidence="8">
    <location>
        <begin position="4"/>
        <end position="121"/>
    </location>
</feature>
<dbReference type="Pfam" id="PF00512">
    <property type="entry name" value="HisKA"/>
    <property type="match status" value="1"/>
</dbReference>
<dbReference type="InterPro" id="IPR011006">
    <property type="entry name" value="CheY-like_superfamily"/>
</dbReference>
<dbReference type="Gene3D" id="3.30.565.10">
    <property type="entry name" value="Histidine kinase-like ATPase, C-terminal domain"/>
    <property type="match status" value="1"/>
</dbReference>
<evidence type="ECO:0000256" key="3">
    <source>
        <dbReference type="ARBA" id="ARBA00022553"/>
    </source>
</evidence>
<dbReference type="Gene3D" id="3.40.50.2300">
    <property type="match status" value="1"/>
</dbReference>
<evidence type="ECO:0000256" key="2">
    <source>
        <dbReference type="ARBA" id="ARBA00012438"/>
    </source>
</evidence>
<evidence type="ECO:0000259" key="7">
    <source>
        <dbReference type="PROSITE" id="PS50109"/>
    </source>
</evidence>
<dbReference type="InterPro" id="IPR001789">
    <property type="entry name" value="Sig_transdc_resp-reg_receiver"/>
</dbReference>
<dbReference type="Gene3D" id="1.10.287.130">
    <property type="match status" value="1"/>
</dbReference>
<dbReference type="InterPro" id="IPR036890">
    <property type="entry name" value="HATPase_C_sf"/>
</dbReference>
<dbReference type="RefSeq" id="WP_137089777.1">
    <property type="nucleotide sequence ID" value="NZ_CP028923.1"/>
</dbReference>
<name>A0A4D7JGE9_9BACT</name>
<accession>A0A4D7JGE9</accession>
<evidence type="ECO:0000259" key="8">
    <source>
        <dbReference type="PROSITE" id="PS50110"/>
    </source>
</evidence>
<evidence type="ECO:0000256" key="5">
    <source>
        <dbReference type="ARBA" id="ARBA00022777"/>
    </source>
</evidence>
<feature type="modified residue" description="4-aspartylphosphate" evidence="6">
    <location>
        <position position="56"/>
    </location>
</feature>
<dbReference type="PROSITE" id="PS50110">
    <property type="entry name" value="RESPONSE_REGULATORY"/>
    <property type="match status" value="1"/>
</dbReference>
<dbReference type="KEGG" id="fpf:DCC35_05205"/>
<dbReference type="PRINTS" id="PR00344">
    <property type="entry name" value="BCTRLSENSOR"/>
</dbReference>
<dbReference type="InterPro" id="IPR050351">
    <property type="entry name" value="BphY/WalK/GraS-like"/>
</dbReference>
<dbReference type="Pfam" id="PF02518">
    <property type="entry name" value="HATPase_c"/>
    <property type="match status" value="1"/>
</dbReference>
<reference evidence="9 10" key="1">
    <citation type="submission" date="2018-04" db="EMBL/GenBank/DDBJ databases">
        <title>Complete genome uncultured novel isolate.</title>
        <authorList>
            <person name="Merlino G."/>
        </authorList>
    </citation>
    <scope>NUCLEOTIDE SEQUENCE [LARGE SCALE GENOMIC DNA]</scope>
    <source>
        <strain evidence="10">R1DC9</strain>
    </source>
</reference>
<feature type="domain" description="Histidine kinase" evidence="7">
    <location>
        <begin position="252"/>
        <end position="467"/>
    </location>
</feature>
<dbReference type="SMART" id="SM00387">
    <property type="entry name" value="HATPase_c"/>
    <property type="match status" value="1"/>
</dbReference>
<dbReference type="SUPFAM" id="SSF55874">
    <property type="entry name" value="ATPase domain of HSP90 chaperone/DNA topoisomerase II/histidine kinase"/>
    <property type="match status" value="1"/>
</dbReference>
<dbReference type="GO" id="GO:0030295">
    <property type="term" value="F:protein kinase activator activity"/>
    <property type="evidence" value="ECO:0007669"/>
    <property type="project" value="TreeGrafter"/>
</dbReference>
<dbReference type="OrthoDB" id="9766459at2"/>
<evidence type="ECO:0000256" key="6">
    <source>
        <dbReference type="PROSITE-ProRule" id="PRU00169"/>
    </source>
</evidence>